<protein>
    <recommendedName>
        <fullName evidence="11">Subtilisin</fullName>
    </recommendedName>
</protein>
<dbReference type="SUPFAM" id="SSF52743">
    <property type="entry name" value="Subtilisin-like"/>
    <property type="match status" value="1"/>
</dbReference>
<feature type="active site" description="Charge relay system" evidence="5">
    <location>
        <position position="96"/>
    </location>
</feature>
<dbReference type="PANTHER" id="PTHR43806:SF7">
    <property type="entry name" value="MEMBRANE-BOUND TRANSCRIPTION FACTOR SITE-1 PROTEASE"/>
    <property type="match status" value="1"/>
</dbReference>
<keyword evidence="10" id="KW-1185">Reference proteome</keyword>
<dbReference type="Gene3D" id="3.40.50.200">
    <property type="entry name" value="Peptidase S8/S53 domain"/>
    <property type="match status" value="1"/>
</dbReference>
<dbReference type="InterPro" id="IPR015500">
    <property type="entry name" value="Peptidase_S8_subtilisin-rel"/>
</dbReference>
<dbReference type="InterPro" id="IPR036852">
    <property type="entry name" value="Peptidase_S8/S53_dom_sf"/>
</dbReference>
<evidence type="ECO:0000256" key="5">
    <source>
        <dbReference type="PROSITE-ProRule" id="PRU01240"/>
    </source>
</evidence>
<feature type="signal peptide" evidence="6">
    <location>
        <begin position="1"/>
        <end position="21"/>
    </location>
</feature>
<dbReference type="PROSITE" id="PS51892">
    <property type="entry name" value="SUBTILASE"/>
    <property type="match status" value="1"/>
</dbReference>
<dbReference type="PANTHER" id="PTHR43806">
    <property type="entry name" value="PEPTIDASE S8"/>
    <property type="match status" value="1"/>
</dbReference>
<dbReference type="GO" id="GO:0005794">
    <property type="term" value="C:Golgi apparatus"/>
    <property type="evidence" value="ECO:0007669"/>
    <property type="project" value="TreeGrafter"/>
</dbReference>
<feature type="domain" description="Peptidase S8/S53" evidence="7">
    <location>
        <begin position="87"/>
        <end position="347"/>
    </location>
</feature>
<evidence type="ECO:0000313" key="9">
    <source>
        <dbReference type="EMBL" id="KAK4526624.1"/>
    </source>
</evidence>
<dbReference type="InterPro" id="IPR000209">
    <property type="entry name" value="Peptidase_S8/S53_dom"/>
</dbReference>
<dbReference type="GO" id="GO:0006508">
    <property type="term" value="P:proteolysis"/>
    <property type="evidence" value="ECO:0007669"/>
    <property type="project" value="UniProtKB-KW"/>
</dbReference>
<keyword evidence="6" id="KW-0732">Signal</keyword>
<evidence type="ECO:0000259" key="8">
    <source>
        <dbReference type="Pfam" id="PF23090"/>
    </source>
</evidence>
<evidence type="ECO:0000256" key="2">
    <source>
        <dbReference type="ARBA" id="ARBA00022670"/>
    </source>
</evidence>
<name>A0AAV9IH20_9RHOD</name>
<dbReference type="InterPro" id="IPR050131">
    <property type="entry name" value="Peptidase_S8_subtilisin-like"/>
</dbReference>
<dbReference type="GO" id="GO:0004252">
    <property type="term" value="F:serine-type endopeptidase activity"/>
    <property type="evidence" value="ECO:0007669"/>
    <property type="project" value="UniProtKB-UniRule"/>
</dbReference>
<keyword evidence="4 5" id="KW-0720">Serine protease</keyword>
<evidence type="ECO:0000256" key="3">
    <source>
        <dbReference type="ARBA" id="ARBA00022801"/>
    </source>
</evidence>
<accession>A0AAV9IH20</accession>
<evidence type="ECO:0000259" key="7">
    <source>
        <dbReference type="Pfam" id="PF00082"/>
    </source>
</evidence>
<comment type="caution">
    <text evidence="9">The sequence shown here is derived from an EMBL/GenBank/DDBJ whole genome shotgun (WGS) entry which is preliminary data.</text>
</comment>
<dbReference type="AlphaFoldDB" id="A0AAV9IH20"/>
<evidence type="ECO:0000256" key="1">
    <source>
        <dbReference type="ARBA" id="ARBA00011073"/>
    </source>
</evidence>
<dbReference type="EMBL" id="JANCYU010000042">
    <property type="protein sequence ID" value="KAK4526624.1"/>
    <property type="molecule type" value="Genomic_DNA"/>
</dbReference>
<evidence type="ECO:0008006" key="11">
    <source>
        <dbReference type="Google" id="ProtNLM"/>
    </source>
</evidence>
<dbReference type="Pfam" id="PF00082">
    <property type="entry name" value="Peptidase_S8"/>
    <property type="match status" value="1"/>
</dbReference>
<reference evidence="9 10" key="1">
    <citation type="submission" date="2022-07" db="EMBL/GenBank/DDBJ databases">
        <title>Genome-wide signatures of adaptation to extreme environments.</title>
        <authorList>
            <person name="Cho C.H."/>
            <person name="Yoon H.S."/>
        </authorList>
    </citation>
    <scope>NUCLEOTIDE SEQUENCE [LARGE SCALE GENOMIC DNA]</scope>
    <source>
        <strain evidence="9 10">108.79 E11</strain>
    </source>
</reference>
<keyword evidence="3 5" id="KW-0378">Hydrolase</keyword>
<evidence type="ECO:0000256" key="6">
    <source>
        <dbReference type="SAM" id="SignalP"/>
    </source>
</evidence>
<dbReference type="PRINTS" id="PR00723">
    <property type="entry name" value="SUBTILISIN"/>
</dbReference>
<gene>
    <name evidence="9" type="ORF">GAYE_SCF26G4540</name>
</gene>
<feature type="active site" description="Charge relay system" evidence="5">
    <location>
        <position position="329"/>
    </location>
</feature>
<dbReference type="Pfam" id="PF23090">
    <property type="entry name" value="MBTPS1_4th"/>
    <property type="match status" value="1"/>
</dbReference>
<organism evidence="9 10">
    <name type="scientific">Galdieria yellowstonensis</name>
    <dbReference type="NCBI Taxonomy" id="3028027"/>
    <lineage>
        <taxon>Eukaryota</taxon>
        <taxon>Rhodophyta</taxon>
        <taxon>Bangiophyceae</taxon>
        <taxon>Galdieriales</taxon>
        <taxon>Galdieriaceae</taxon>
        <taxon>Galdieria</taxon>
    </lineage>
</organism>
<sequence>MSRDVARAVMILAVVIVDILSLLEVPATTSVHRKYVQLGPQQENTTKYLGNAYRSSQWVDVSYLSFGRAKSMVDEQIRDFWKKHSKGEGIRVAILDSGVEASQLDTLRVIRMMDWTDDRDNIDYLGHGTHIASILASTDKDCPGVAPAVELLVHKILNRNSLTYTSWILDALNDVLLWNVHFVCMSIGGSDHQDQPLIDKIREVVAHGVVFLSAAGNDGPLFGTHSHPSSMKEVISVGAVDGRKKKVASFSSRGMTLEEQQRSNVAASDSSLFTNNHSNIIDDLSVEQFLDYAQVVGRPKPDVMIEAVAIASSGLKGKSKGCIGVSGTSYGVPVLAGYLSLLVSAIPVEYRLTYMNLAGIRLILRESCIPLSNSSIYEQGMGLFHFVLAKEKIFAKLGMSYPSRSRSSASLLNPRSTDVVTREFLGAEASVFPFQISLNTSYESCAFWWPYCVFDSYGEAVVPLSIKLSLVVSFPFSPSFSVESIEYVSEYGEKPVWDLHATSSFWPFVGIVTCFISFPNTPASKDTSLFGSHKKRRMKGYFYIGLSSNVVPMKLSTRVHLDWCIDKQEKRKIILWDSFHQIFYPIPFVPNDDLEHPQILDKFGDLPFTNFRSLYQRFTSGPFDMKTFSYSWTRLERLWNDKVVDDSIVSLFCVDPEDWFDEAELDAMERLVYNHGLNLVLIAEWFNEETLHDLRFWDTSTSRWWFPVVGGTNMQAVNQLGKRFGFVFGDIVFDATLCTSYYDDRTPSFSEEPLLCNGTHSVRYLSGNGLFFVQQGSQVLFAHNKRDIRRIRNSALLSRKESNSDIQTASDVTQEHANLEPFDCEAVFGEDIPVFLYRKYGKGNIMVYGDSNCLDSSLSEELSSCVEDLYQVLVHLVTSKVNLSRIFPHIRYIDRNTCFPSTGTSHMNTWNSTLLAPHSFWQQH</sequence>
<evidence type="ECO:0000256" key="4">
    <source>
        <dbReference type="ARBA" id="ARBA00022825"/>
    </source>
</evidence>
<feature type="chain" id="PRO_5043564043" description="Subtilisin" evidence="6">
    <location>
        <begin position="22"/>
        <end position="924"/>
    </location>
</feature>
<dbReference type="InterPro" id="IPR022398">
    <property type="entry name" value="Peptidase_S8_His-AS"/>
</dbReference>
<comment type="similarity">
    <text evidence="1 5">Belongs to the peptidase S8 family.</text>
</comment>
<dbReference type="Proteomes" id="UP001300502">
    <property type="component" value="Unassembled WGS sequence"/>
</dbReference>
<feature type="domain" description="MBTPS1 fourth" evidence="8">
    <location>
        <begin position="570"/>
        <end position="872"/>
    </location>
</feature>
<keyword evidence="2 5" id="KW-0645">Protease</keyword>
<proteinExistence type="inferred from homology"/>
<evidence type="ECO:0000313" key="10">
    <source>
        <dbReference type="Proteomes" id="UP001300502"/>
    </source>
</evidence>
<feature type="active site" description="Charge relay system" evidence="5">
    <location>
        <position position="127"/>
    </location>
</feature>
<dbReference type="InterPro" id="IPR057032">
    <property type="entry name" value="MBTPS1_4th"/>
</dbReference>
<dbReference type="PROSITE" id="PS00137">
    <property type="entry name" value="SUBTILASE_HIS"/>
    <property type="match status" value="1"/>
</dbReference>